<dbReference type="EMBL" id="AMCI01005229">
    <property type="protein sequence ID" value="EJW96546.1"/>
    <property type="molecule type" value="Genomic_DNA"/>
</dbReference>
<accession>J9FNQ7</accession>
<comment type="caution">
    <text evidence="2">The sequence shown here is derived from an EMBL/GenBank/DDBJ whole genome shotgun (WGS) entry which is preliminary data.</text>
</comment>
<dbReference type="AlphaFoldDB" id="J9FNQ7"/>
<reference evidence="2" key="1">
    <citation type="journal article" date="2012" name="PLoS ONE">
        <title>Gene sets for utilization of primary and secondary nutrition supplies in the distal gut of endangered iberian lynx.</title>
        <authorList>
            <person name="Alcaide M."/>
            <person name="Messina E."/>
            <person name="Richter M."/>
            <person name="Bargiela R."/>
            <person name="Peplies J."/>
            <person name="Huws S.A."/>
            <person name="Newbold C.J."/>
            <person name="Golyshin P.N."/>
            <person name="Simon M.A."/>
            <person name="Lopez G."/>
            <person name="Yakimov M.M."/>
            <person name="Ferrer M."/>
        </authorList>
    </citation>
    <scope>NUCLEOTIDE SEQUENCE</scope>
</reference>
<keyword evidence="1" id="KW-0472">Membrane</keyword>
<evidence type="ECO:0000256" key="1">
    <source>
        <dbReference type="SAM" id="Phobius"/>
    </source>
</evidence>
<keyword evidence="1" id="KW-0812">Transmembrane</keyword>
<sequence>MLSLVSSTSAIRRAATFALGSIMDIMVIIKKDIMICMAY</sequence>
<gene>
    <name evidence="2" type="ORF">EVA_15347</name>
</gene>
<proteinExistence type="predicted"/>
<feature type="transmembrane region" description="Helical" evidence="1">
    <location>
        <begin position="12"/>
        <end position="29"/>
    </location>
</feature>
<name>J9FNQ7_9ZZZZ</name>
<protein>
    <submittedName>
        <fullName evidence="2">Uncharacterized protein</fullName>
    </submittedName>
</protein>
<keyword evidence="1" id="KW-1133">Transmembrane helix</keyword>
<evidence type="ECO:0000313" key="2">
    <source>
        <dbReference type="EMBL" id="EJW96546.1"/>
    </source>
</evidence>
<organism evidence="2">
    <name type="scientific">gut metagenome</name>
    <dbReference type="NCBI Taxonomy" id="749906"/>
    <lineage>
        <taxon>unclassified sequences</taxon>
        <taxon>metagenomes</taxon>
        <taxon>organismal metagenomes</taxon>
    </lineage>
</organism>